<dbReference type="EMBL" id="BAABFR010000012">
    <property type="protein sequence ID" value="GAA4387399.1"/>
    <property type="molecule type" value="Genomic_DNA"/>
</dbReference>
<evidence type="ECO:0000313" key="3">
    <source>
        <dbReference type="EMBL" id="GAA4387399.1"/>
    </source>
</evidence>
<proteinExistence type="predicted"/>
<feature type="domain" description="DUF7064" evidence="1">
    <location>
        <begin position="167"/>
        <end position="286"/>
    </location>
</feature>
<evidence type="ECO:0000259" key="2">
    <source>
        <dbReference type="Pfam" id="PF23213"/>
    </source>
</evidence>
<dbReference type="Proteomes" id="UP001500635">
    <property type="component" value="Unassembled WGS sequence"/>
</dbReference>
<comment type="caution">
    <text evidence="3">The sequence shown here is derived from an EMBL/GenBank/DDBJ whole genome shotgun (WGS) entry which is preliminary data.</text>
</comment>
<keyword evidence="4" id="KW-1185">Reference proteome</keyword>
<dbReference type="InterPro" id="IPR055493">
    <property type="entry name" value="DUF7065"/>
</dbReference>
<organism evidence="3 4">
    <name type="scientific">Tsukamurella soli</name>
    <dbReference type="NCBI Taxonomy" id="644556"/>
    <lineage>
        <taxon>Bacteria</taxon>
        <taxon>Bacillati</taxon>
        <taxon>Actinomycetota</taxon>
        <taxon>Actinomycetes</taxon>
        <taxon>Mycobacteriales</taxon>
        <taxon>Tsukamurellaceae</taxon>
        <taxon>Tsukamurella</taxon>
    </lineage>
</organism>
<dbReference type="RefSeq" id="WP_344992261.1">
    <property type="nucleotide sequence ID" value="NZ_BAABFR010000012.1"/>
</dbReference>
<evidence type="ECO:0000259" key="1">
    <source>
        <dbReference type="Pfam" id="PF23212"/>
    </source>
</evidence>
<dbReference type="InterPro" id="IPR055492">
    <property type="entry name" value="DUF7064"/>
</dbReference>
<evidence type="ECO:0000313" key="4">
    <source>
        <dbReference type="Proteomes" id="UP001500635"/>
    </source>
</evidence>
<dbReference type="Pfam" id="PF23212">
    <property type="entry name" value="DUF7064"/>
    <property type="match status" value="1"/>
</dbReference>
<dbReference type="SUPFAM" id="SSF159245">
    <property type="entry name" value="AttH-like"/>
    <property type="match status" value="1"/>
</dbReference>
<gene>
    <name evidence="3" type="ORF">GCM10023147_11790</name>
</gene>
<dbReference type="Pfam" id="PF23213">
    <property type="entry name" value="DUF7065"/>
    <property type="match status" value="1"/>
</dbReference>
<protein>
    <recommendedName>
        <fullName evidence="5">Hydroxyneurosporene synthase (CrtC)</fullName>
    </recommendedName>
</protein>
<accession>A0ABP8J9U1</accession>
<feature type="domain" description="DUF7065" evidence="2">
    <location>
        <begin position="10"/>
        <end position="163"/>
    </location>
</feature>
<sequence>MSTPYDELPHPARDHPLWRESWYLNFFDHDQEVYGIAWMGVRPPKGHGELLFAIGAGNAFLHKFENFAIPIPAEIGRERTRFGPAEFSVIEPYRRWDVDFHENGVDVHLEWEALTPAYNWEWYDTTRSWHYQHPGRVTGTIRVDDRTIDFSGMGERDRAWGQRDNAGFRAVHWMTSQFPSGTYLEAMHVQGPTDAELYGFAHRDGRSELISDYQLDVGYAYPGGPPVRARIAMTDEAGRSYVLDQEIMNVFGMGQANAGNEARQFFTFNRYRLDGESGYGMMDHWWGDATALSDRYTASQPNRGRLLSF</sequence>
<evidence type="ECO:0008006" key="5">
    <source>
        <dbReference type="Google" id="ProtNLM"/>
    </source>
</evidence>
<name>A0ABP8J9U1_9ACTN</name>
<reference evidence="4" key="1">
    <citation type="journal article" date="2019" name="Int. J. Syst. Evol. Microbiol.">
        <title>The Global Catalogue of Microorganisms (GCM) 10K type strain sequencing project: providing services to taxonomists for standard genome sequencing and annotation.</title>
        <authorList>
            <consortium name="The Broad Institute Genomics Platform"/>
            <consortium name="The Broad Institute Genome Sequencing Center for Infectious Disease"/>
            <person name="Wu L."/>
            <person name="Ma J."/>
        </authorList>
    </citation>
    <scope>NUCLEOTIDE SEQUENCE [LARGE SCALE GENOMIC DNA]</scope>
    <source>
        <strain evidence="4">JCM 17688</strain>
    </source>
</reference>